<name>A0ACB7WS49_DIOAL</name>
<protein>
    <submittedName>
        <fullName evidence="1">Uncharacterized protein</fullName>
    </submittedName>
</protein>
<dbReference type="Proteomes" id="UP000827976">
    <property type="component" value="Chromosome 2"/>
</dbReference>
<proteinExistence type="predicted"/>
<gene>
    <name evidence="1" type="ORF">IHE45_02G084200</name>
</gene>
<evidence type="ECO:0000313" key="1">
    <source>
        <dbReference type="EMBL" id="KAH7690950.1"/>
    </source>
</evidence>
<evidence type="ECO:0000313" key="2">
    <source>
        <dbReference type="Proteomes" id="UP000827976"/>
    </source>
</evidence>
<reference evidence="2" key="1">
    <citation type="journal article" date="2022" name="Nat. Commun.">
        <title>Chromosome evolution and the genetic basis of agronomically important traits in greater yam.</title>
        <authorList>
            <person name="Bredeson J.V."/>
            <person name="Lyons J.B."/>
            <person name="Oniyinde I.O."/>
            <person name="Okereke N.R."/>
            <person name="Kolade O."/>
            <person name="Nnabue I."/>
            <person name="Nwadili C.O."/>
            <person name="Hribova E."/>
            <person name="Parker M."/>
            <person name="Nwogha J."/>
            <person name="Shu S."/>
            <person name="Carlson J."/>
            <person name="Kariba R."/>
            <person name="Muthemba S."/>
            <person name="Knop K."/>
            <person name="Barton G.J."/>
            <person name="Sherwood A.V."/>
            <person name="Lopez-Montes A."/>
            <person name="Asiedu R."/>
            <person name="Jamnadass R."/>
            <person name="Muchugi A."/>
            <person name="Goodstein D."/>
            <person name="Egesi C.N."/>
            <person name="Featherston J."/>
            <person name="Asfaw A."/>
            <person name="Simpson G.G."/>
            <person name="Dolezel J."/>
            <person name="Hendre P.S."/>
            <person name="Van Deynze A."/>
            <person name="Kumar P.L."/>
            <person name="Obidiegwu J.E."/>
            <person name="Bhattacharjee R."/>
            <person name="Rokhsar D.S."/>
        </authorList>
    </citation>
    <scope>NUCLEOTIDE SEQUENCE [LARGE SCALE GENOMIC DNA]</scope>
    <source>
        <strain evidence="2">cv. TDa95/00328</strain>
    </source>
</reference>
<comment type="caution">
    <text evidence="1">The sequence shown here is derived from an EMBL/GenBank/DDBJ whole genome shotgun (WGS) entry which is preliminary data.</text>
</comment>
<dbReference type="EMBL" id="CM037012">
    <property type="protein sequence ID" value="KAH7690950.1"/>
    <property type="molecule type" value="Genomic_DNA"/>
</dbReference>
<organism evidence="1 2">
    <name type="scientific">Dioscorea alata</name>
    <name type="common">Purple yam</name>
    <dbReference type="NCBI Taxonomy" id="55571"/>
    <lineage>
        <taxon>Eukaryota</taxon>
        <taxon>Viridiplantae</taxon>
        <taxon>Streptophyta</taxon>
        <taxon>Embryophyta</taxon>
        <taxon>Tracheophyta</taxon>
        <taxon>Spermatophyta</taxon>
        <taxon>Magnoliopsida</taxon>
        <taxon>Liliopsida</taxon>
        <taxon>Dioscoreales</taxon>
        <taxon>Dioscoreaceae</taxon>
        <taxon>Dioscorea</taxon>
    </lineage>
</organism>
<keyword evidence="2" id="KW-1185">Reference proteome</keyword>
<accession>A0ACB7WS49</accession>
<sequence length="76" mass="8620">MYEQNSTHEMFQEVKNVAAVLQSKAETMQVKWTKEMEPLIAGKMYSPCKRQHVLDNHVLSASLDGILGVLTVLKNM</sequence>